<reference evidence="2 3" key="1">
    <citation type="submission" date="2023-07" db="EMBL/GenBank/DDBJ databases">
        <title>Closed genome sequence of Methanosarcinaceae archaeon Am2.</title>
        <authorList>
            <person name="Poehlein A."/>
            <person name="Protasov E."/>
            <person name="Platt K."/>
            <person name="Reeh H."/>
            <person name="Daniel R."/>
            <person name="Brune A."/>
        </authorList>
    </citation>
    <scope>NUCLEOTIDE SEQUENCE [LARGE SCALE GENOMIC DNA]</scope>
    <source>
        <strain evidence="2 3">Am2</strain>
    </source>
</reference>
<name>A0AA96ZXD8_9EURY</name>
<feature type="transmembrane region" description="Helical" evidence="1">
    <location>
        <begin position="12"/>
        <end position="30"/>
    </location>
</feature>
<protein>
    <submittedName>
        <fullName evidence="2">Uncharacterized protein</fullName>
    </submittedName>
</protein>
<evidence type="ECO:0000313" key="3">
    <source>
        <dbReference type="Proteomes" id="UP001304970"/>
    </source>
</evidence>
<dbReference type="Proteomes" id="UP001304970">
    <property type="component" value="Chromosome"/>
</dbReference>
<dbReference type="RefSeq" id="WP_338097554.1">
    <property type="nucleotide sequence ID" value="NZ_CP131061.1"/>
</dbReference>
<dbReference type="GeneID" id="89228819"/>
<organism evidence="2 3">
    <name type="scientific">Methanolapillus ohkumae</name>
    <dbReference type="NCBI Taxonomy" id="3028298"/>
    <lineage>
        <taxon>Archaea</taxon>
        <taxon>Methanobacteriati</taxon>
        <taxon>Methanobacteriota</taxon>
        <taxon>Stenosarchaea group</taxon>
        <taxon>Methanomicrobia</taxon>
        <taxon>Methanosarcinales</taxon>
        <taxon>Methanosarcinaceae</taxon>
        <taxon>Methanolapillus</taxon>
    </lineage>
</organism>
<accession>A0AA96ZXD8</accession>
<dbReference type="AlphaFoldDB" id="A0AA96ZXD8"/>
<evidence type="ECO:0000313" key="2">
    <source>
        <dbReference type="EMBL" id="WNY27591.1"/>
    </source>
</evidence>
<feature type="transmembrane region" description="Helical" evidence="1">
    <location>
        <begin position="62"/>
        <end position="84"/>
    </location>
</feature>
<proteinExistence type="predicted"/>
<evidence type="ECO:0000256" key="1">
    <source>
        <dbReference type="SAM" id="Phobius"/>
    </source>
</evidence>
<keyword evidence="3" id="KW-1185">Reference proteome</keyword>
<gene>
    <name evidence="2" type="ORF">MsAm2_13930</name>
</gene>
<dbReference type="EMBL" id="CP131061">
    <property type="protein sequence ID" value="WNY27591.1"/>
    <property type="molecule type" value="Genomic_DNA"/>
</dbReference>
<keyword evidence="1" id="KW-1133">Transmembrane helix</keyword>
<feature type="transmembrane region" description="Helical" evidence="1">
    <location>
        <begin position="125"/>
        <end position="143"/>
    </location>
</feature>
<feature type="transmembrane region" description="Helical" evidence="1">
    <location>
        <begin position="36"/>
        <end position="55"/>
    </location>
</feature>
<feature type="transmembrane region" description="Helical" evidence="1">
    <location>
        <begin position="96"/>
        <end position="113"/>
    </location>
</feature>
<keyword evidence="1" id="KW-0812">Transmembrane</keyword>
<keyword evidence="1" id="KW-0472">Membrane</keyword>
<sequence length="146" mass="16540">MTRLLNQNEKANNILFVLSYVFLVLLILGIGYFSGIFGVVLFLFMYFAPIVFGFFSKNSIKSFLFGFLLLPAMEIFDFIISSMIDSNFAGGLDFLFAPKTLLFSVVWGFSGYFAAKKGNDQVQKLIYAACVFVILLLEFVLTFKTY</sequence>